<dbReference type="PANTHER" id="PTHR47153:SF2">
    <property type="entry name" value="LACTATE UTILIZATION PROTEIN B"/>
    <property type="match status" value="1"/>
</dbReference>
<accession>A0A3B0UJI5</accession>
<evidence type="ECO:0000259" key="1">
    <source>
        <dbReference type="Pfam" id="PF13183"/>
    </source>
</evidence>
<organism evidence="2">
    <name type="scientific">hydrothermal vent metagenome</name>
    <dbReference type="NCBI Taxonomy" id="652676"/>
    <lineage>
        <taxon>unclassified sequences</taxon>
        <taxon>metagenomes</taxon>
        <taxon>ecological metagenomes</taxon>
    </lineage>
</organism>
<dbReference type="AlphaFoldDB" id="A0A3B0UJI5"/>
<dbReference type="InterPro" id="IPR017896">
    <property type="entry name" value="4Fe4S_Fe-S-bd"/>
</dbReference>
<proteinExistence type="predicted"/>
<feature type="domain" description="4Fe-4S ferredoxin-type" evidence="1">
    <location>
        <begin position="1"/>
        <end position="55"/>
    </location>
</feature>
<dbReference type="Pfam" id="PF13183">
    <property type="entry name" value="Fer4_8"/>
    <property type="match status" value="1"/>
</dbReference>
<name>A0A3B0UJI5_9ZZZZ</name>
<reference evidence="2" key="1">
    <citation type="submission" date="2018-06" db="EMBL/GenBank/DDBJ databases">
        <authorList>
            <person name="Zhirakovskaya E."/>
        </authorList>
    </citation>
    <scope>NUCLEOTIDE SEQUENCE</scope>
</reference>
<dbReference type="SUPFAM" id="SSF46548">
    <property type="entry name" value="alpha-helical ferredoxin"/>
    <property type="match status" value="1"/>
</dbReference>
<dbReference type="InterPro" id="IPR004452">
    <property type="entry name" value="LutB/LldF"/>
</dbReference>
<dbReference type="PANTHER" id="PTHR47153">
    <property type="entry name" value="LACTATE UTILIZATION PROTEIN B"/>
    <property type="match status" value="1"/>
</dbReference>
<gene>
    <name evidence="2" type="ORF">MNBD_BACTEROID07-1779</name>
</gene>
<dbReference type="EMBL" id="UOET01000043">
    <property type="protein sequence ID" value="VAW26582.1"/>
    <property type="molecule type" value="Genomic_DNA"/>
</dbReference>
<feature type="non-terminal residue" evidence="2">
    <location>
        <position position="1"/>
    </location>
</feature>
<evidence type="ECO:0000313" key="2">
    <source>
        <dbReference type="EMBL" id="VAW26582.1"/>
    </source>
</evidence>
<protein>
    <submittedName>
        <fullName evidence="2">Predicted L-lactate dehydrogenase, Iron-sulfur cluster-binding subunit YkgF</fullName>
    </submittedName>
</protein>
<dbReference type="GO" id="GO:0006089">
    <property type="term" value="P:lactate metabolic process"/>
    <property type="evidence" value="ECO:0007669"/>
    <property type="project" value="InterPro"/>
</dbReference>
<sequence length="142" mass="16117">CPVYKNIGGHTYDTTYSGPIGAVITPYMKDLKTYNHLSFASSLCGKCTEVCPVKIPIHQLLLVNRDDAVKNGFYTYFDKTSMKISTKVLMSRKLLDLTGGKMKNFGAGMFVDKVWGPRRELPKFAEKSFSKQWREKYGEVNE</sequence>